<name>A0A086TKD3_9FUNG</name>
<evidence type="ECO:0000313" key="1">
    <source>
        <dbReference type="EMBL" id="KFH62410.1"/>
    </source>
</evidence>
<dbReference type="OrthoDB" id="431212at2759"/>
<gene>
    <name evidence="1" type="ORF">MVEG_11619</name>
</gene>
<reference evidence="1 2" key="1">
    <citation type="submission" date="2011-02" db="EMBL/GenBank/DDBJ databases">
        <title>The Genome Sequence of Mortierella verticillata NRRL 6337.</title>
        <authorList>
            <consortium name="The Broad Institute Genome Sequencing Platform"/>
            <person name="Russ C."/>
            <person name="Cuomo C."/>
            <person name="Burger G."/>
            <person name="Gray M.W."/>
            <person name="Holland P.W.H."/>
            <person name="King N."/>
            <person name="Lang F.B.F."/>
            <person name="Roger A.J."/>
            <person name="Ruiz-Trillo I."/>
            <person name="Young S.K."/>
            <person name="Zeng Q."/>
            <person name="Gargeya S."/>
            <person name="Alvarado L."/>
            <person name="Berlin A."/>
            <person name="Chapman S.B."/>
            <person name="Chen Z."/>
            <person name="Freedman E."/>
            <person name="Gellesch M."/>
            <person name="Goldberg J."/>
            <person name="Griggs A."/>
            <person name="Gujja S."/>
            <person name="Heilman E."/>
            <person name="Heiman D."/>
            <person name="Howarth C."/>
            <person name="Mehta T."/>
            <person name="Neiman D."/>
            <person name="Pearson M."/>
            <person name="Roberts A."/>
            <person name="Saif S."/>
            <person name="Shea T."/>
            <person name="Shenoy N."/>
            <person name="Sisk P."/>
            <person name="Stolte C."/>
            <person name="Sykes S."/>
            <person name="White J."/>
            <person name="Yandava C."/>
            <person name="Haas B."/>
            <person name="Nusbaum C."/>
            <person name="Birren B."/>
        </authorList>
    </citation>
    <scope>NUCLEOTIDE SEQUENCE [LARGE SCALE GENOMIC DNA]</scope>
    <source>
        <strain evidence="1 2">NRRL 6337</strain>
    </source>
</reference>
<dbReference type="EMBL" id="KN042432">
    <property type="protein sequence ID" value="KFH62410.1"/>
    <property type="molecule type" value="Genomic_DNA"/>
</dbReference>
<keyword evidence="2" id="KW-1185">Reference proteome</keyword>
<sequence>MTGIRQWLAWQILQGIGLHLCFIGMQRSAGIVLMGGDDTTLVTLQGYILDAAGNCEPRSHYAFANDVNGHFWADDDCGVFTVPSAGSDAVWDHQDLREPWNNEGLTLENVLPRWVQRLYCAARGLPYMKRRGVSVTQIKF</sequence>
<organism evidence="1 2">
    <name type="scientific">Podila verticillata NRRL 6337</name>
    <dbReference type="NCBI Taxonomy" id="1069443"/>
    <lineage>
        <taxon>Eukaryota</taxon>
        <taxon>Fungi</taxon>
        <taxon>Fungi incertae sedis</taxon>
        <taxon>Mucoromycota</taxon>
        <taxon>Mortierellomycotina</taxon>
        <taxon>Mortierellomycetes</taxon>
        <taxon>Mortierellales</taxon>
        <taxon>Mortierellaceae</taxon>
        <taxon>Podila</taxon>
    </lineage>
</organism>
<accession>A0A086TKD3</accession>
<proteinExistence type="predicted"/>
<protein>
    <submittedName>
        <fullName evidence="1">Uncharacterized protein</fullName>
    </submittedName>
</protein>
<dbReference type="AlphaFoldDB" id="A0A086TKD3"/>
<evidence type="ECO:0000313" key="2">
    <source>
        <dbReference type="Proteomes" id="UP000243308"/>
    </source>
</evidence>
<dbReference type="Proteomes" id="UP000243308">
    <property type="component" value="Unassembled WGS sequence"/>
</dbReference>